<protein>
    <submittedName>
        <fullName evidence="4">Uncharacterized protein</fullName>
    </submittedName>
</protein>
<keyword evidence="2" id="KW-0812">Transmembrane</keyword>
<dbReference type="EMBL" id="OC858403">
    <property type="protein sequence ID" value="CAD7626428.1"/>
    <property type="molecule type" value="Genomic_DNA"/>
</dbReference>
<feature type="transmembrane region" description="Helical" evidence="2">
    <location>
        <begin position="273"/>
        <end position="294"/>
    </location>
</feature>
<feature type="transmembrane region" description="Helical" evidence="2">
    <location>
        <begin position="314"/>
        <end position="334"/>
    </location>
</feature>
<proteinExistence type="predicted"/>
<keyword evidence="2" id="KW-0472">Membrane</keyword>
<gene>
    <name evidence="4" type="ORF">OSB1V03_LOCUS6861</name>
</gene>
<evidence type="ECO:0000313" key="5">
    <source>
        <dbReference type="Proteomes" id="UP000759131"/>
    </source>
</evidence>
<feature type="signal peptide" evidence="3">
    <location>
        <begin position="1"/>
        <end position="22"/>
    </location>
</feature>
<evidence type="ECO:0000256" key="3">
    <source>
        <dbReference type="SAM" id="SignalP"/>
    </source>
</evidence>
<evidence type="ECO:0000313" key="4">
    <source>
        <dbReference type="EMBL" id="CAD7626428.1"/>
    </source>
</evidence>
<feature type="transmembrane region" description="Helical" evidence="2">
    <location>
        <begin position="244"/>
        <end position="261"/>
    </location>
</feature>
<keyword evidence="3" id="KW-0732">Signal</keyword>
<feature type="region of interest" description="Disordered" evidence="1">
    <location>
        <begin position="379"/>
        <end position="405"/>
    </location>
</feature>
<feature type="chain" id="PRO_5036403401" evidence="3">
    <location>
        <begin position="23"/>
        <end position="510"/>
    </location>
</feature>
<dbReference type="Proteomes" id="UP000759131">
    <property type="component" value="Unassembled WGS sequence"/>
</dbReference>
<reference evidence="4" key="1">
    <citation type="submission" date="2020-11" db="EMBL/GenBank/DDBJ databases">
        <authorList>
            <person name="Tran Van P."/>
        </authorList>
    </citation>
    <scope>NUCLEOTIDE SEQUENCE</scope>
</reference>
<sequence>MSLTFDLLIVGFVWFSLQFICGLNCFDENVWQTYETNGEEVPKFDHNSRQLYEKGKDFFDVMVRKETKYGNCWREAVQSLQTNCQHLDEDIQSRLALSFANCFLERSGMETYPCPQHQDIKHCVKDMTDRAFNSYTEFFTHTQSVCFYLQSELWQQKTESTVDRLTQTSYEVKNRLEDASQQLDQLNGLQELSINSQMRLNDELTAAKNTIDEFKTSSAEQRFIVKEILDRFIRLQDFVLIEMSYGYSIIFFVVSMIIVYFMTTPVRTNDSRLWLFIVLVINLFVERLIASYSVDDHFIGLKSTSIIINERIWLSRKITLTLLSAIFMWFAITYKNYGYVNHSILNEHTLRLNHIQNQLNQISKIAEFSPQKAVESVGTTRREYSSDSDSDFTADSGNSSDESEISDISFETCSTVDVVVSSSTTKVNDNNEMKVENNENSVAVNSPELTISPRSYNLRPRKSITYTKSGIITESVDDFVATVQLSECISKANSQITHTNAKNFLSSDED</sequence>
<dbReference type="EMBL" id="CAJPIZ010003828">
    <property type="protein sequence ID" value="CAG2106858.1"/>
    <property type="molecule type" value="Genomic_DNA"/>
</dbReference>
<dbReference type="PANTHER" id="PTHR33538:SF2">
    <property type="entry name" value="PROTEIN GAMETE EXPRESSED 1"/>
    <property type="match status" value="1"/>
</dbReference>
<name>A0A7R9KNL2_9ACAR</name>
<dbReference type="OrthoDB" id="377549at2759"/>
<accession>A0A7R9KNL2</accession>
<evidence type="ECO:0000256" key="2">
    <source>
        <dbReference type="SAM" id="Phobius"/>
    </source>
</evidence>
<evidence type="ECO:0000256" key="1">
    <source>
        <dbReference type="SAM" id="MobiDB-lite"/>
    </source>
</evidence>
<keyword evidence="2" id="KW-1133">Transmembrane helix</keyword>
<dbReference type="PANTHER" id="PTHR33538">
    <property type="entry name" value="PROTEIN GAMETE EXPRESSED 1"/>
    <property type="match status" value="1"/>
</dbReference>
<dbReference type="AlphaFoldDB" id="A0A7R9KNL2"/>
<dbReference type="InterPro" id="IPR040346">
    <property type="entry name" value="GEX1/Brambleberry"/>
</dbReference>
<organism evidence="4">
    <name type="scientific">Medioppia subpectinata</name>
    <dbReference type="NCBI Taxonomy" id="1979941"/>
    <lineage>
        <taxon>Eukaryota</taxon>
        <taxon>Metazoa</taxon>
        <taxon>Ecdysozoa</taxon>
        <taxon>Arthropoda</taxon>
        <taxon>Chelicerata</taxon>
        <taxon>Arachnida</taxon>
        <taxon>Acari</taxon>
        <taxon>Acariformes</taxon>
        <taxon>Sarcoptiformes</taxon>
        <taxon>Oribatida</taxon>
        <taxon>Brachypylina</taxon>
        <taxon>Oppioidea</taxon>
        <taxon>Oppiidae</taxon>
        <taxon>Medioppia</taxon>
    </lineage>
</organism>
<keyword evidence="5" id="KW-1185">Reference proteome</keyword>